<sequence length="652" mass="73705">MDAPDLHFPAKGKPPRSPQSPRMRRELQLVREEEFEDVQLNDVSVPPEARQETPDSALEYEPNNNFNAPDSSVDFYATSFGSQTTPNLHYASHSLPVSPLRLKKDWRNSMPAFNRSHSTHSADSINVSRQFSNEKSIKSELSELSADSGGSKGSRDTNETNGTNGTNGTDMSNPDSFEFTTSPRHSHRSPNTSSVYQNTPISPLRSPLVRNKSPIRLPLSPERTRTPPRLIFDDAESRQSSPRMHRVMPLSMGPYDTETDLTGNDLTEPELLNDEDYESLNINRSPVPRLEYAESMDRDYTTSETLAQIERLRDEFEEANATQGPIYPAPIPQILIRPPLLRKQAPESLDSRHRSRIDLPPRPRWGSSPLEPQLDSEQMESEDDFDSDRATISDDEAEYADALEEEVQEPQKTVKRGWLKKLFKSNRDAEYEDLNELNGAAIHDNDALTSAEQADNMMEFSKLNMDAVQRQAELLGLGALHAVTQSTETPSLIEEIEIRKAARKIQRDVLARDVGRIDMMRENNVSGHPMNETAVPTLLQMQKVANEEYKMRKSWMNEALNNNMSRDSDLGEPGNKLRESTVSSSPRSSMLRPEFENTPTSGSSSISPVRNETLAERRQRLKISKETLSERRQRLKREKLQAEAQSQAPVLV</sequence>
<keyword evidence="3" id="KW-1185">Reference proteome</keyword>
<feature type="compositionally biased region" description="Low complexity" evidence="1">
    <location>
        <begin position="580"/>
        <end position="589"/>
    </location>
</feature>
<feature type="compositionally biased region" description="Basic and acidic residues" evidence="1">
    <location>
        <begin position="349"/>
        <end position="361"/>
    </location>
</feature>
<proteinExistence type="predicted"/>
<dbReference type="Proteomes" id="UP001362899">
    <property type="component" value="Unassembled WGS sequence"/>
</dbReference>
<evidence type="ECO:0000313" key="2">
    <source>
        <dbReference type="EMBL" id="GMM51678.1"/>
    </source>
</evidence>
<feature type="region of interest" description="Disordered" evidence="1">
    <location>
        <begin position="1"/>
        <end position="71"/>
    </location>
</feature>
<organism evidence="2 3">
    <name type="scientific">Starmerella bacillaris</name>
    <name type="common">Yeast</name>
    <name type="synonym">Candida zemplinina</name>
    <dbReference type="NCBI Taxonomy" id="1247836"/>
    <lineage>
        <taxon>Eukaryota</taxon>
        <taxon>Fungi</taxon>
        <taxon>Dikarya</taxon>
        <taxon>Ascomycota</taxon>
        <taxon>Saccharomycotina</taxon>
        <taxon>Dipodascomycetes</taxon>
        <taxon>Dipodascales</taxon>
        <taxon>Trichomonascaceae</taxon>
        <taxon>Starmerella</taxon>
    </lineage>
</organism>
<feature type="compositionally biased region" description="Basic and acidic residues" evidence="1">
    <location>
        <begin position="23"/>
        <end position="32"/>
    </location>
</feature>
<feature type="compositionally biased region" description="Low complexity" evidence="1">
    <location>
        <begin position="159"/>
        <end position="169"/>
    </location>
</feature>
<reference evidence="2 3" key="1">
    <citation type="journal article" date="2023" name="Elife">
        <title>Identification of key yeast species and microbe-microbe interactions impacting larval growth of Drosophila in the wild.</title>
        <authorList>
            <person name="Mure A."/>
            <person name="Sugiura Y."/>
            <person name="Maeda R."/>
            <person name="Honda K."/>
            <person name="Sakurai N."/>
            <person name="Takahashi Y."/>
            <person name="Watada M."/>
            <person name="Katoh T."/>
            <person name="Gotoh A."/>
            <person name="Gotoh Y."/>
            <person name="Taniguchi I."/>
            <person name="Nakamura K."/>
            <person name="Hayashi T."/>
            <person name="Katayama T."/>
            <person name="Uemura T."/>
            <person name="Hattori Y."/>
        </authorList>
    </citation>
    <scope>NUCLEOTIDE SEQUENCE [LARGE SCALE GENOMIC DNA]</scope>
    <source>
        <strain evidence="2 3">SB-73</strain>
    </source>
</reference>
<evidence type="ECO:0000256" key="1">
    <source>
        <dbReference type="SAM" id="MobiDB-lite"/>
    </source>
</evidence>
<feature type="compositionally biased region" description="Polar residues" evidence="1">
    <location>
        <begin position="170"/>
        <end position="201"/>
    </location>
</feature>
<gene>
    <name evidence="2" type="ORF">DASB73_026410</name>
</gene>
<feature type="region of interest" description="Disordered" evidence="1">
    <location>
        <begin position="345"/>
        <end position="387"/>
    </location>
</feature>
<feature type="compositionally biased region" description="Polar residues" evidence="1">
    <location>
        <begin position="115"/>
        <end position="131"/>
    </location>
</feature>
<dbReference type="AlphaFoldDB" id="A0AAV5RJQ0"/>
<accession>A0AAV5RJQ0</accession>
<comment type="caution">
    <text evidence="2">The sequence shown here is derived from an EMBL/GenBank/DDBJ whole genome shotgun (WGS) entry which is preliminary data.</text>
</comment>
<feature type="region of interest" description="Disordered" evidence="1">
    <location>
        <begin position="111"/>
        <end position="227"/>
    </location>
</feature>
<feature type="compositionally biased region" description="Acidic residues" evidence="1">
    <location>
        <begin position="377"/>
        <end position="386"/>
    </location>
</feature>
<dbReference type="EMBL" id="BTGC01000008">
    <property type="protein sequence ID" value="GMM51678.1"/>
    <property type="molecule type" value="Genomic_DNA"/>
</dbReference>
<feature type="compositionally biased region" description="Polar residues" evidence="1">
    <location>
        <begin position="597"/>
        <end position="610"/>
    </location>
</feature>
<feature type="compositionally biased region" description="Basic and acidic residues" evidence="1">
    <location>
        <begin position="613"/>
        <end position="630"/>
    </location>
</feature>
<feature type="region of interest" description="Disordered" evidence="1">
    <location>
        <begin position="562"/>
        <end position="630"/>
    </location>
</feature>
<evidence type="ECO:0000313" key="3">
    <source>
        <dbReference type="Proteomes" id="UP001362899"/>
    </source>
</evidence>
<name>A0AAV5RJQ0_STABA</name>
<protein>
    <submittedName>
        <fullName evidence="2">Uncharacterized protein</fullName>
    </submittedName>
</protein>